<evidence type="ECO:0000313" key="1">
    <source>
        <dbReference type="EMBL" id="SAI70313.1"/>
    </source>
</evidence>
<dbReference type="Proteomes" id="UP000076825">
    <property type="component" value="Chromosome 1"/>
</dbReference>
<name>A0A157Q420_9BORD</name>
<dbReference type="AlphaFoldDB" id="A0A157Q420"/>
<dbReference type="EMBL" id="LT546645">
    <property type="protein sequence ID" value="SAI70313.1"/>
    <property type="molecule type" value="Genomic_DNA"/>
</dbReference>
<proteinExistence type="predicted"/>
<evidence type="ECO:0000313" key="2">
    <source>
        <dbReference type="Proteomes" id="UP000076825"/>
    </source>
</evidence>
<dbReference type="GeneID" id="56590567"/>
<gene>
    <name evidence="1" type="ORF">SAMEA3906487_02159</name>
</gene>
<protein>
    <recommendedName>
        <fullName evidence="3">YqjK-like protein</fullName>
    </recommendedName>
</protein>
<dbReference type="OrthoDB" id="8639152at2"/>
<sequence>MTRHSATVDRQVRIELLRARAALEREALAQSLAETGRALEPRNLVRNLLPGKGDTSKWVLQAYNLARRYPIIGSAASALVMGGKRSGLLRWAGLAFTAWQTLRFFQSSRSDKKS</sequence>
<dbReference type="eggNOG" id="ENOG5033B54">
    <property type="taxonomic scope" value="Bacteria"/>
</dbReference>
<reference evidence="1 2" key="1">
    <citation type="submission" date="2016-04" db="EMBL/GenBank/DDBJ databases">
        <authorList>
            <consortium name="Pathogen Informatics"/>
        </authorList>
    </citation>
    <scope>NUCLEOTIDE SEQUENCE [LARGE SCALE GENOMIC DNA]</scope>
    <source>
        <strain evidence="1 2">H044680328</strain>
    </source>
</reference>
<dbReference type="KEGG" id="btrm:SAMEA390648702159"/>
<accession>A0A157Q420</accession>
<dbReference type="STRING" id="123899.SAMEA3906487_02159"/>
<organism evidence="1 2">
    <name type="scientific">Bordetella trematum</name>
    <dbReference type="NCBI Taxonomy" id="123899"/>
    <lineage>
        <taxon>Bacteria</taxon>
        <taxon>Pseudomonadati</taxon>
        <taxon>Pseudomonadota</taxon>
        <taxon>Betaproteobacteria</taxon>
        <taxon>Burkholderiales</taxon>
        <taxon>Alcaligenaceae</taxon>
        <taxon>Bordetella</taxon>
    </lineage>
</organism>
<keyword evidence="2" id="KW-1185">Reference proteome</keyword>
<dbReference type="PATRIC" id="fig|123899.6.peg.2147"/>
<evidence type="ECO:0008006" key="3">
    <source>
        <dbReference type="Google" id="ProtNLM"/>
    </source>
</evidence>
<dbReference type="RefSeq" id="WP_025512767.1">
    <property type="nucleotide sequence ID" value="NZ_CP016340.1"/>
</dbReference>